<dbReference type="PANTHER" id="PTHR11361">
    <property type="entry name" value="DNA MISMATCH REPAIR PROTEIN MUTS FAMILY MEMBER"/>
    <property type="match status" value="1"/>
</dbReference>
<dbReference type="GO" id="GO:0005524">
    <property type="term" value="F:ATP binding"/>
    <property type="evidence" value="ECO:0007669"/>
    <property type="project" value="UniProtKB-KW"/>
</dbReference>
<dbReference type="InterPro" id="IPR045076">
    <property type="entry name" value="MutS"/>
</dbReference>
<dbReference type="HOGENOM" id="CLU_002472_8_1_1"/>
<evidence type="ECO:0000256" key="2">
    <source>
        <dbReference type="ARBA" id="ARBA00022741"/>
    </source>
</evidence>
<dbReference type="Pfam" id="PF00488">
    <property type="entry name" value="MutS_V"/>
    <property type="match status" value="1"/>
</dbReference>
<dbReference type="InterPro" id="IPR000432">
    <property type="entry name" value="DNA_mismatch_repair_MutS_C"/>
</dbReference>
<keyword evidence="2" id="KW-0547">Nucleotide-binding</keyword>
<accession>A0A0A1SZI5</accession>
<dbReference type="GO" id="GO:0005634">
    <property type="term" value="C:nucleus"/>
    <property type="evidence" value="ECO:0007669"/>
    <property type="project" value="TreeGrafter"/>
</dbReference>
<evidence type="ECO:0000256" key="1">
    <source>
        <dbReference type="ARBA" id="ARBA00006271"/>
    </source>
</evidence>
<evidence type="ECO:0000256" key="4">
    <source>
        <dbReference type="ARBA" id="ARBA00023125"/>
    </source>
</evidence>
<dbReference type="AlphaFoldDB" id="A0A0A1SZI5"/>
<name>A0A0A1SZI5_9HYPO</name>
<gene>
    <name evidence="6" type="ORF">VHEMI06009</name>
</gene>
<reference evidence="6 7" key="1">
    <citation type="journal article" date="2015" name="Genome Announc.">
        <title>Draft Genome Sequence and Gene Annotation of the Entomopathogenic Fungus Verticillium hemipterigenum.</title>
        <authorList>
            <person name="Horn F."/>
            <person name="Habel A."/>
            <person name="Scharf D.H."/>
            <person name="Dworschak J."/>
            <person name="Brakhage A.A."/>
            <person name="Guthke R."/>
            <person name="Hertweck C."/>
            <person name="Linde J."/>
        </authorList>
    </citation>
    <scope>NUCLEOTIDE SEQUENCE [LARGE SCALE GENOMIC DNA]</scope>
</reference>
<keyword evidence="7" id="KW-1185">Reference proteome</keyword>
<dbReference type="PANTHER" id="PTHR11361:SF20">
    <property type="entry name" value="MUTS PROTEIN HOMOLOG 5"/>
    <property type="match status" value="1"/>
</dbReference>
<dbReference type="GO" id="GO:0140664">
    <property type="term" value="F:ATP-dependent DNA damage sensor activity"/>
    <property type="evidence" value="ECO:0007669"/>
    <property type="project" value="InterPro"/>
</dbReference>
<dbReference type="PROSITE" id="PS00486">
    <property type="entry name" value="DNA_MISMATCH_REPAIR_2"/>
    <property type="match status" value="1"/>
</dbReference>
<evidence type="ECO:0000256" key="3">
    <source>
        <dbReference type="ARBA" id="ARBA00022840"/>
    </source>
</evidence>
<dbReference type="GO" id="GO:0006298">
    <property type="term" value="P:mismatch repair"/>
    <property type="evidence" value="ECO:0007669"/>
    <property type="project" value="InterPro"/>
</dbReference>
<dbReference type="EMBL" id="CDHN01000003">
    <property type="protein sequence ID" value="CEJ90211.1"/>
    <property type="molecule type" value="Genomic_DNA"/>
</dbReference>
<organism evidence="6 7">
    <name type="scientific">[Torrubiella] hemipterigena</name>
    <dbReference type="NCBI Taxonomy" id="1531966"/>
    <lineage>
        <taxon>Eukaryota</taxon>
        <taxon>Fungi</taxon>
        <taxon>Dikarya</taxon>
        <taxon>Ascomycota</taxon>
        <taxon>Pezizomycotina</taxon>
        <taxon>Sordariomycetes</taxon>
        <taxon>Hypocreomycetidae</taxon>
        <taxon>Hypocreales</taxon>
        <taxon>Clavicipitaceae</taxon>
        <taxon>Clavicipitaceae incertae sedis</taxon>
        <taxon>'Torrubiella' clade</taxon>
    </lineage>
</organism>
<protein>
    <recommendedName>
        <fullName evidence="5">DNA mismatch repair proteins mutS family domain-containing protein</fullName>
    </recommendedName>
</protein>
<evidence type="ECO:0000313" key="6">
    <source>
        <dbReference type="EMBL" id="CEJ90211.1"/>
    </source>
</evidence>
<dbReference type="STRING" id="1531966.A0A0A1SZI5"/>
<evidence type="ECO:0000313" key="7">
    <source>
        <dbReference type="Proteomes" id="UP000039046"/>
    </source>
</evidence>
<proteinExistence type="inferred from homology"/>
<comment type="similarity">
    <text evidence="1">Belongs to the DNA mismatch repair MutS family.</text>
</comment>
<dbReference type="Proteomes" id="UP000039046">
    <property type="component" value="Unassembled WGS sequence"/>
</dbReference>
<dbReference type="SMART" id="SM00534">
    <property type="entry name" value="MUTSac"/>
    <property type="match status" value="1"/>
</dbReference>
<dbReference type="OrthoDB" id="29596at2759"/>
<dbReference type="SUPFAM" id="SSF52540">
    <property type="entry name" value="P-loop containing nucleoside triphosphate hydrolases"/>
    <property type="match status" value="1"/>
</dbReference>
<dbReference type="InterPro" id="IPR027417">
    <property type="entry name" value="P-loop_NTPase"/>
</dbReference>
<feature type="domain" description="DNA mismatch repair proteins mutS family" evidence="5">
    <location>
        <begin position="103"/>
        <end position="119"/>
    </location>
</feature>
<keyword evidence="4" id="KW-0238">DNA-binding</keyword>
<keyword evidence="3" id="KW-0067">ATP-binding</keyword>
<dbReference type="GO" id="GO:0030983">
    <property type="term" value="F:mismatched DNA binding"/>
    <property type="evidence" value="ECO:0007669"/>
    <property type="project" value="InterPro"/>
</dbReference>
<dbReference type="GO" id="GO:0051026">
    <property type="term" value="P:chiasma assembly"/>
    <property type="evidence" value="ECO:0007669"/>
    <property type="project" value="TreeGrafter"/>
</dbReference>
<sequence>MVDDNSIVIKAGRHLLQELVTQSFVPNDWPNHSGKSIYLKQVALITYLAHIGSYVPATSATIGITDKILTRLPTQESSTVNESSFAIDLRQVNQVICHQTSRSLIIVDEFGKGTNNDDGAGLMSALLVFLQRLGNRAPRSILATHYHDALTCPVVHPSRLKLAHMQVVPRDSTEDPLGCLTYLFSLQTGPCTLSFGTYCASVNGMPNAVVERSRQIFSQLSANRPASSLDLSMTEEYECRLKVAETVARQFLAINFDLESILVVDDLSRFWEILT</sequence>
<evidence type="ECO:0000259" key="5">
    <source>
        <dbReference type="PROSITE" id="PS00486"/>
    </source>
</evidence>
<dbReference type="Gene3D" id="3.40.50.300">
    <property type="entry name" value="P-loop containing nucleotide triphosphate hydrolases"/>
    <property type="match status" value="1"/>
</dbReference>